<protein>
    <submittedName>
        <fullName evidence="2">Uncharacterized protein LOC109693762</fullName>
    </submittedName>
</protein>
<accession>A0A8B7VFW1</accession>
<feature type="compositionally biased region" description="Pro residues" evidence="1">
    <location>
        <begin position="401"/>
        <end position="414"/>
    </location>
</feature>
<dbReference type="RefSeq" id="XP_020030896.1">
    <property type="nucleotide sequence ID" value="XM_020175307.1"/>
</dbReference>
<feature type="compositionally biased region" description="Low complexity" evidence="1">
    <location>
        <begin position="390"/>
        <end position="400"/>
    </location>
</feature>
<feature type="compositionally biased region" description="Pro residues" evidence="1">
    <location>
        <begin position="354"/>
        <end position="365"/>
    </location>
</feature>
<organism evidence="2">
    <name type="scientific">Castor canadensis</name>
    <name type="common">American beaver</name>
    <dbReference type="NCBI Taxonomy" id="51338"/>
    <lineage>
        <taxon>Eukaryota</taxon>
        <taxon>Metazoa</taxon>
        <taxon>Chordata</taxon>
        <taxon>Craniata</taxon>
        <taxon>Vertebrata</taxon>
        <taxon>Euteleostomi</taxon>
        <taxon>Mammalia</taxon>
        <taxon>Eutheria</taxon>
        <taxon>Euarchontoglires</taxon>
        <taxon>Glires</taxon>
        <taxon>Rodentia</taxon>
        <taxon>Castorimorpha</taxon>
        <taxon>Castoridae</taxon>
        <taxon>Castor</taxon>
    </lineage>
</organism>
<dbReference type="AlphaFoldDB" id="A0A8B7VFW1"/>
<evidence type="ECO:0000256" key="1">
    <source>
        <dbReference type="SAM" id="MobiDB-lite"/>
    </source>
</evidence>
<feature type="region of interest" description="Disordered" evidence="1">
    <location>
        <begin position="113"/>
        <end position="217"/>
    </location>
</feature>
<feature type="region of interest" description="Disordered" evidence="1">
    <location>
        <begin position="1"/>
        <end position="96"/>
    </location>
</feature>
<proteinExistence type="predicted"/>
<dbReference type="KEGG" id="ccan:109693762"/>
<reference evidence="2" key="1">
    <citation type="submission" date="2025-08" db="UniProtKB">
        <authorList>
            <consortium name="RefSeq"/>
        </authorList>
    </citation>
    <scope>IDENTIFICATION</scope>
    <source>
        <tissue evidence="2">Leukocyte</tissue>
    </source>
</reference>
<evidence type="ECO:0000313" key="2">
    <source>
        <dbReference type="RefSeq" id="XP_020030896.1"/>
    </source>
</evidence>
<sequence length="484" mass="51010">MHSPGAPRLALGLTCQGRRGQGRGSGPARKPTGPWRTAAVQCPPGQGGREGTHHAPHSARASPTRERGAGHTHVPVSHDPDGKERKTQEITVGPGPVHLPRALVTLAKECLQTKAASPVSPVPSFLGRDPSPAGMRDTTSVSQSSAEDPRRSYSRIPHVQSRARPPFLPYPASLRRDPQEPAQPSKGALRFKGTRLGELPKTGSPRTVRPAAGPHAAGRKLVHEAGALPQRLGALGPSEPAGEEELVSWTRATQLIFRKLGAGDRGVPAGAKPLREWMGEGYSNHPRAPHGRPPPQFIHKTGAAKEGGSGWRRKGEGVRGEGAAGSAAGKLPRPPPASQRWPRRPQGGEQEAPAPSPARPAPPSGRPALTVPFAGCPRSGAQQARGGSMPLLRLLGLLATAPPPRAPPPPPPRAPTDERRPRRAALSTERVPAGRGALLRPWGRESWQEWEDSLGAAGAPCSRLATTGTRGSRGPAWTRLLRLA</sequence>
<gene>
    <name evidence="2" type="primary">LOC109693762</name>
</gene>
<feature type="compositionally biased region" description="Polar residues" evidence="1">
    <location>
        <begin position="137"/>
        <end position="146"/>
    </location>
</feature>
<name>A0A8B7VFW1_CASCN</name>
<feature type="region of interest" description="Disordered" evidence="1">
    <location>
        <begin position="277"/>
        <end position="431"/>
    </location>
</feature>
<feature type="compositionally biased region" description="Basic and acidic residues" evidence="1">
    <location>
        <begin position="76"/>
        <end position="88"/>
    </location>
</feature>